<dbReference type="InParanoid" id="A0A5J5FBS3"/>
<keyword evidence="3" id="KW-1185">Reference proteome</keyword>
<name>A0A5J5FBS3_9PEZI</name>
<organism evidence="2 3">
    <name type="scientific">Sphaerosporella brunnea</name>
    <dbReference type="NCBI Taxonomy" id="1250544"/>
    <lineage>
        <taxon>Eukaryota</taxon>
        <taxon>Fungi</taxon>
        <taxon>Dikarya</taxon>
        <taxon>Ascomycota</taxon>
        <taxon>Pezizomycotina</taxon>
        <taxon>Pezizomycetes</taxon>
        <taxon>Pezizales</taxon>
        <taxon>Pyronemataceae</taxon>
        <taxon>Sphaerosporella</taxon>
    </lineage>
</organism>
<feature type="compositionally biased region" description="Polar residues" evidence="1">
    <location>
        <begin position="34"/>
        <end position="46"/>
    </location>
</feature>
<evidence type="ECO:0000256" key="1">
    <source>
        <dbReference type="SAM" id="MobiDB-lite"/>
    </source>
</evidence>
<evidence type="ECO:0000313" key="2">
    <source>
        <dbReference type="EMBL" id="KAA8914740.1"/>
    </source>
</evidence>
<dbReference type="Proteomes" id="UP000326924">
    <property type="component" value="Unassembled WGS sequence"/>
</dbReference>
<proteinExistence type="predicted"/>
<accession>A0A5J5FBS3</accession>
<reference evidence="2 3" key="1">
    <citation type="submission" date="2019-09" db="EMBL/GenBank/DDBJ databases">
        <title>Draft genome of the ectomycorrhizal ascomycete Sphaerosporella brunnea.</title>
        <authorList>
            <consortium name="DOE Joint Genome Institute"/>
            <person name="Benucci G.M."/>
            <person name="Marozzi G."/>
            <person name="Antonielli L."/>
            <person name="Sanchez S."/>
            <person name="Marco P."/>
            <person name="Wang X."/>
            <person name="Falini L.B."/>
            <person name="Barry K."/>
            <person name="Haridas S."/>
            <person name="Lipzen A."/>
            <person name="Labutti K."/>
            <person name="Grigoriev I.V."/>
            <person name="Murat C."/>
            <person name="Martin F."/>
            <person name="Albertini E."/>
            <person name="Donnini D."/>
            <person name="Bonito G."/>
        </authorList>
    </citation>
    <scope>NUCLEOTIDE SEQUENCE [LARGE SCALE GENOMIC DNA]</scope>
    <source>
        <strain evidence="2 3">Sb_GMNB300</strain>
    </source>
</reference>
<protein>
    <submittedName>
        <fullName evidence="2">Uncharacterized protein</fullName>
    </submittedName>
</protein>
<sequence>MAESHSMAESSSTEGCARADDAASGAPVAKGETPQATVPSPPTITASDIRKAKRNARRIAQRKRARQQKKEATGENAVTPAPTSVLQKSGSIFIDCSKYTGMEIAWKPNDSGSGVVFTCRGIPEVLPAPSRSPPQVADTAAEERAAAGMEAVRPEVATGVSGSLPVTSTTLGLRPGGRASLLLLREYLEWYIALVVDDPERVDSIIRAGDILMEKDIDLMAIQKLTGSEWLLLGITLDIGLALQLDISAFLKSRLQGCRPH</sequence>
<feature type="compositionally biased region" description="Basic residues" evidence="1">
    <location>
        <begin position="51"/>
        <end position="67"/>
    </location>
</feature>
<comment type="caution">
    <text evidence="2">The sequence shown here is derived from an EMBL/GenBank/DDBJ whole genome shotgun (WGS) entry which is preliminary data.</text>
</comment>
<feature type="region of interest" description="Disordered" evidence="1">
    <location>
        <begin position="1"/>
        <end position="82"/>
    </location>
</feature>
<gene>
    <name evidence="2" type="ORF">FN846DRAFT_885743</name>
</gene>
<evidence type="ECO:0000313" key="3">
    <source>
        <dbReference type="Proteomes" id="UP000326924"/>
    </source>
</evidence>
<feature type="compositionally biased region" description="Low complexity" evidence="1">
    <location>
        <begin position="1"/>
        <end position="12"/>
    </location>
</feature>
<dbReference type="EMBL" id="VXIS01000003">
    <property type="protein sequence ID" value="KAA8914740.1"/>
    <property type="molecule type" value="Genomic_DNA"/>
</dbReference>
<dbReference type="AlphaFoldDB" id="A0A5J5FBS3"/>